<keyword evidence="1" id="KW-0812">Transmembrane</keyword>
<name>A0A182MJC4_9DIPT</name>
<evidence type="ECO:0000313" key="3">
    <source>
        <dbReference type="Proteomes" id="UP000075883"/>
    </source>
</evidence>
<reference evidence="3" key="1">
    <citation type="submission" date="2013-09" db="EMBL/GenBank/DDBJ databases">
        <title>The Genome Sequence of Anopheles culicifacies species A.</title>
        <authorList>
            <consortium name="The Broad Institute Genomics Platform"/>
            <person name="Neafsey D.E."/>
            <person name="Besansky N."/>
            <person name="Howell P."/>
            <person name="Walton C."/>
            <person name="Young S.K."/>
            <person name="Zeng Q."/>
            <person name="Gargeya S."/>
            <person name="Fitzgerald M."/>
            <person name="Haas B."/>
            <person name="Abouelleil A."/>
            <person name="Allen A.W."/>
            <person name="Alvarado L."/>
            <person name="Arachchi H.M."/>
            <person name="Berlin A.M."/>
            <person name="Chapman S.B."/>
            <person name="Gainer-Dewar J."/>
            <person name="Goldberg J."/>
            <person name="Griggs A."/>
            <person name="Gujja S."/>
            <person name="Hansen M."/>
            <person name="Howarth C."/>
            <person name="Imamovic A."/>
            <person name="Ireland A."/>
            <person name="Larimer J."/>
            <person name="McCowan C."/>
            <person name="Murphy C."/>
            <person name="Pearson M."/>
            <person name="Poon T.W."/>
            <person name="Priest M."/>
            <person name="Roberts A."/>
            <person name="Saif S."/>
            <person name="Shea T."/>
            <person name="Sisk P."/>
            <person name="Sykes S."/>
            <person name="Wortman J."/>
            <person name="Nusbaum C."/>
            <person name="Birren B."/>
        </authorList>
    </citation>
    <scope>NUCLEOTIDE SEQUENCE [LARGE SCALE GENOMIC DNA]</scope>
    <source>
        <strain evidence="3">A-37</strain>
    </source>
</reference>
<dbReference type="Proteomes" id="UP000075883">
    <property type="component" value="Unassembled WGS sequence"/>
</dbReference>
<keyword evidence="1" id="KW-1133">Transmembrane helix</keyword>
<organism evidence="2 3">
    <name type="scientific">Anopheles culicifacies</name>
    <dbReference type="NCBI Taxonomy" id="139723"/>
    <lineage>
        <taxon>Eukaryota</taxon>
        <taxon>Metazoa</taxon>
        <taxon>Ecdysozoa</taxon>
        <taxon>Arthropoda</taxon>
        <taxon>Hexapoda</taxon>
        <taxon>Insecta</taxon>
        <taxon>Pterygota</taxon>
        <taxon>Neoptera</taxon>
        <taxon>Endopterygota</taxon>
        <taxon>Diptera</taxon>
        <taxon>Nematocera</taxon>
        <taxon>Culicoidea</taxon>
        <taxon>Culicidae</taxon>
        <taxon>Anophelinae</taxon>
        <taxon>Anopheles</taxon>
        <taxon>culicifacies species complex</taxon>
    </lineage>
</organism>
<dbReference type="EMBL" id="AXCM01020418">
    <property type="status" value="NOT_ANNOTATED_CDS"/>
    <property type="molecule type" value="Genomic_DNA"/>
</dbReference>
<evidence type="ECO:0000313" key="2">
    <source>
        <dbReference type="EnsemblMetazoa" id="ACUA019680-PA"/>
    </source>
</evidence>
<dbReference type="EnsemblMetazoa" id="ACUA019680-RA">
    <property type="protein sequence ID" value="ACUA019680-PA"/>
    <property type="gene ID" value="ACUA019680"/>
</dbReference>
<reference evidence="2" key="2">
    <citation type="submission" date="2020-05" db="UniProtKB">
        <authorList>
            <consortium name="EnsemblMetazoa"/>
        </authorList>
    </citation>
    <scope>IDENTIFICATION</scope>
    <source>
        <strain evidence="2">A-37</strain>
    </source>
</reference>
<keyword evidence="1" id="KW-0472">Membrane</keyword>
<protein>
    <submittedName>
        <fullName evidence="2">Uncharacterized protein</fullName>
    </submittedName>
</protein>
<evidence type="ECO:0000256" key="1">
    <source>
        <dbReference type="SAM" id="Phobius"/>
    </source>
</evidence>
<sequence>MARAIRETHRAQIDKNPEHEDEYVYPSNENLHSKLKPESIERIDIESCEVRLGFLNMLSESRAICPRWLNTTTVSDVADWPLVALGDGETTIPLLPLIMSPALVPLPMLIPLLLLVVLPPSKLFGPL</sequence>
<dbReference type="AlphaFoldDB" id="A0A182MJC4"/>
<keyword evidence="3" id="KW-1185">Reference proteome</keyword>
<proteinExistence type="predicted"/>
<dbReference type="VEuPathDB" id="VectorBase:ACUA019680"/>
<accession>A0A182MJC4</accession>
<feature type="transmembrane region" description="Helical" evidence="1">
    <location>
        <begin position="94"/>
        <end position="118"/>
    </location>
</feature>